<dbReference type="FunFam" id="1.10.510.10:FF:000849">
    <property type="entry name" value="receptor-like cytosolic serine/threonine-protein kinase RBK1 isoform X1"/>
    <property type="match status" value="1"/>
</dbReference>
<evidence type="ECO:0000256" key="2">
    <source>
        <dbReference type="ARBA" id="ARBA00022741"/>
    </source>
</evidence>
<proteinExistence type="predicted"/>
<dbReference type="PANTHER" id="PTHR47989:SF8">
    <property type="entry name" value="INACTIVE PROTEIN KINASE SELMODRAFT_444075-LIKE"/>
    <property type="match status" value="1"/>
</dbReference>
<dbReference type="FunFam" id="3.30.200.20:FF:000604">
    <property type="entry name" value="Proline-rich receptor-like protein kinase PERK8"/>
    <property type="match status" value="1"/>
</dbReference>
<dbReference type="Gene3D" id="1.10.510.10">
    <property type="entry name" value="Transferase(Phosphotransferase) domain 1"/>
    <property type="match status" value="1"/>
</dbReference>
<evidence type="ECO:0000256" key="1">
    <source>
        <dbReference type="ARBA" id="ARBA00022527"/>
    </source>
</evidence>
<dbReference type="EMBL" id="RDQH01000328">
    <property type="protein sequence ID" value="RXI05116.1"/>
    <property type="molecule type" value="Genomic_DNA"/>
</dbReference>
<dbReference type="InterPro" id="IPR000719">
    <property type="entry name" value="Prot_kinase_dom"/>
</dbReference>
<name>A0A498KCM8_MALDO</name>
<feature type="region of interest" description="Disordered" evidence="4">
    <location>
        <begin position="253"/>
        <end position="286"/>
    </location>
</feature>
<evidence type="ECO:0000256" key="4">
    <source>
        <dbReference type="SAM" id="MobiDB-lite"/>
    </source>
</evidence>
<dbReference type="InterPro" id="IPR011009">
    <property type="entry name" value="Kinase-like_dom_sf"/>
</dbReference>
<dbReference type="PROSITE" id="PS00109">
    <property type="entry name" value="PROTEIN_KINASE_TYR"/>
    <property type="match status" value="1"/>
</dbReference>
<dbReference type="PROSITE" id="PS50011">
    <property type="entry name" value="PROTEIN_KINASE_DOM"/>
    <property type="match status" value="1"/>
</dbReference>
<dbReference type="SMART" id="SM00219">
    <property type="entry name" value="TyrKc"/>
    <property type="match status" value="1"/>
</dbReference>
<keyword evidence="1" id="KW-0808">Transferase</keyword>
<dbReference type="SUPFAM" id="SSF56112">
    <property type="entry name" value="Protein kinase-like (PK-like)"/>
    <property type="match status" value="1"/>
</dbReference>
<evidence type="ECO:0000313" key="7">
    <source>
        <dbReference type="Proteomes" id="UP000290289"/>
    </source>
</evidence>
<dbReference type="GO" id="GO:0004713">
    <property type="term" value="F:protein tyrosine kinase activity"/>
    <property type="evidence" value="ECO:0007669"/>
    <property type="project" value="InterPro"/>
</dbReference>
<dbReference type="InterPro" id="IPR001245">
    <property type="entry name" value="Ser-Thr/Tyr_kinase_cat_dom"/>
</dbReference>
<dbReference type="CDD" id="cd14066">
    <property type="entry name" value="STKc_IRAK"/>
    <property type="match status" value="1"/>
</dbReference>
<accession>A0A498KCM8</accession>
<dbReference type="InterPro" id="IPR008266">
    <property type="entry name" value="Tyr_kinase_AS"/>
</dbReference>
<keyword evidence="1" id="KW-0723">Serine/threonine-protein kinase</keyword>
<keyword evidence="2" id="KW-0547">Nucleotide-binding</keyword>
<reference evidence="6 7" key="1">
    <citation type="submission" date="2018-10" db="EMBL/GenBank/DDBJ databases">
        <title>A high-quality apple genome assembly.</title>
        <authorList>
            <person name="Hu J."/>
        </authorList>
    </citation>
    <scope>NUCLEOTIDE SEQUENCE [LARGE SCALE GENOMIC DNA]</scope>
    <source>
        <strain evidence="7">cv. HFTH1</strain>
        <tissue evidence="6">Young leaf</tissue>
    </source>
</reference>
<dbReference type="GO" id="GO:0004674">
    <property type="term" value="F:protein serine/threonine kinase activity"/>
    <property type="evidence" value="ECO:0007669"/>
    <property type="project" value="UniProtKB-KW"/>
</dbReference>
<protein>
    <recommendedName>
        <fullName evidence="5">Protein kinase domain-containing protein</fullName>
    </recommendedName>
</protein>
<dbReference type="Pfam" id="PF07714">
    <property type="entry name" value="PK_Tyr_Ser-Thr"/>
    <property type="match status" value="1"/>
</dbReference>
<dbReference type="PANTHER" id="PTHR47989">
    <property type="entry name" value="OS01G0750732 PROTEIN"/>
    <property type="match status" value="1"/>
</dbReference>
<dbReference type="Proteomes" id="UP000290289">
    <property type="component" value="Chromosome 2"/>
</dbReference>
<feature type="compositionally biased region" description="Basic residues" evidence="4">
    <location>
        <begin position="180"/>
        <end position="189"/>
    </location>
</feature>
<sequence>MAAEVQKVVVIQDASKDFVSSCAIQWVLQSLSLKPGDELTLLSVLHQVNNPSRLAGRLLGYRTKMDSSSFIGTNQKVIEEEVERKTEEYRSKEEITMISNMCKRLNVEFNMKVVAGPSSKMVAVEAAIRLGATWVILDRQMKKEKQFFMEKLPCGISRMKRNSVEQLRGPKAIGNISKPVAKRPSKSSHIRYDEMIPGNPEEGISPKKSPSPRTSSFGKEQDGCGDPWSNYRKSTSTSDLYLASRVSTSTLGNTDLFNPGFARNYDEEESSTNAERGKAGKRSPFPLAEIQARDQKETHNAGSPDEQKQHSYKDDWIGECRIDEEFKNSVCTGCKNKRPTIGWKRDFTYADLLAATDGFSDNNFLSEGGFGSVYRGELNGLKIAVKQHKKASCQGEKEFESEVHVLSKARHENLVMLLGSCSEGSKRLLVYEYVCNGSLDHHLSKHNRRPLGWDKKIKIATGAAKGLLYLHQNNIIHRDVRPNNILVTHDHEALLGDFGLARTQHEDSDRSSDTTRVVGTLGYLAPEYAENGKVSTKTDVYAFGVILLQLITGLRSTDKRLGGKSLVGWARPLLKERNYPDLIDPRNVDCHDVHQLYWMVRVAEKCLSRDPHNRLTMDAVVNALTSLNAANPVCCIGDFSPAQSESAGSIP</sequence>
<organism evidence="6 7">
    <name type="scientific">Malus domestica</name>
    <name type="common">Apple</name>
    <name type="synonym">Pyrus malus</name>
    <dbReference type="NCBI Taxonomy" id="3750"/>
    <lineage>
        <taxon>Eukaryota</taxon>
        <taxon>Viridiplantae</taxon>
        <taxon>Streptophyta</taxon>
        <taxon>Embryophyta</taxon>
        <taxon>Tracheophyta</taxon>
        <taxon>Spermatophyta</taxon>
        <taxon>Magnoliopsida</taxon>
        <taxon>eudicotyledons</taxon>
        <taxon>Gunneridae</taxon>
        <taxon>Pentapetalae</taxon>
        <taxon>rosids</taxon>
        <taxon>fabids</taxon>
        <taxon>Rosales</taxon>
        <taxon>Rosaceae</taxon>
        <taxon>Amygdaloideae</taxon>
        <taxon>Maleae</taxon>
        <taxon>Malus</taxon>
    </lineage>
</organism>
<evidence type="ECO:0000259" key="5">
    <source>
        <dbReference type="PROSITE" id="PS50011"/>
    </source>
</evidence>
<gene>
    <name evidence="6" type="ORF">DVH24_006373</name>
</gene>
<evidence type="ECO:0000256" key="3">
    <source>
        <dbReference type="ARBA" id="ARBA00022840"/>
    </source>
</evidence>
<keyword evidence="7" id="KW-1185">Reference proteome</keyword>
<keyword evidence="1" id="KW-0418">Kinase</keyword>
<dbReference type="AlphaFoldDB" id="A0A498KCM8"/>
<dbReference type="SMR" id="A0A498KCM8"/>
<keyword evidence="3" id="KW-0067">ATP-binding</keyword>
<dbReference type="InterPro" id="IPR020635">
    <property type="entry name" value="Tyr_kinase_cat_dom"/>
</dbReference>
<evidence type="ECO:0000313" key="6">
    <source>
        <dbReference type="EMBL" id="RXI05116.1"/>
    </source>
</evidence>
<dbReference type="GO" id="GO:0005524">
    <property type="term" value="F:ATP binding"/>
    <property type="evidence" value="ECO:0007669"/>
    <property type="project" value="UniProtKB-KW"/>
</dbReference>
<comment type="caution">
    <text evidence="6">The sequence shown here is derived from an EMBL/GenBank/DDBJ whole genome shotgun (WGS) entry which is preliminary data.</text>
</comment>
<dbReference type="Gene3D" id="3.30.200.20">
    <property type="entry name" value="Phosphorylase Kinase, domain 1"/>
    <property type="match status" value="1"/>
</dbReference>
<feature type="domain" description="Protein kinase" evidence="5">
    <location>
        <begin position="359"/>
        <end position="627"/>
    </location>
</feature>
<dbReference type="OrthoDB" id="4062651at2759"/>
<feature type="region of interest" description="Disordered" evidence="4">
    <location>
        <begin position="169"/>
        <end position="231"/>
    </location>
</feature>